<dbReference type="Proteomes" id="UP000033632">
    <property type="component" value="Unassembled WGS sequence"/>
</dbReference>
<proteinExistence type="predicted"/>
<reference evidence="2 3" key="1">
    <citation type="submission" date="2015-03" db="EMBL/GenBank/DDBJ databases">
        <authorList>
            <person name="Hassan Y.I."/>
            <person name="Lepp D."/>
            <person name="Li X.-Z."/>
            <person name="Zhou T."/>
        </authorList>
    </citation>
    <scope>NUCLEOTIDE SEQUENCE [LARGE SCALE GENOMIC DNA]</scope>
    <source>
        <strain evidence="2 3">BD-c194</strain>
    </source>
</reference>
<evidence type="ECO:0000313" key="3">
    <source>
        <dbReference type="Proteomes" id="UP000033632"/>
    </source>
</evidence>
<name>A0A0F5FX86_9HYPH</name>
<feature type="compositionally biased region" description="Acidic residues" evidence="1">
    <location>
        <begin position="50"/>
        <end position="78"/>
    </location>
</feature>
<evidence type="ECO:0000256" key="1">
    <source>
        <dbReference type="SAM" id="MobiDB-lite"/>
    </source>
</evidence>
<dbReference type="AlphaFoldDB" id="A0A0F5FX86"/>
<gene>
    <name evidence="2" type="ORF">VE25_01960</name>
</gene>
<dbReference type="EMBL" id="JZEX01000029">
    <property type="protein sequence ID" value="KKB13448.1"/>
    <property type="molecule type" value="Genomic_DNA"/>
</dbReference>
<accession>A0A0F5FX86</accession>
<keyword evidence="3" id="KW-1185">Reference proteome</keyword>
<sequence length="78" mass="9445">MPLPAAAFDLPRANAQFQFVDDDDDDDRGGYWHRLDGRWVPQWALHDDDRWDDDDDDRWDDDWDDDDWDGDDWNDDDD</sequence>
<feature type="region of interest" description="Disordered" evidence="1">
    <location>
        <begin position="46"/>
        <end position="78"/>
    </location>
</feature>
<dbReference type="PATRIC" id="fig|443610.3.peg.2864"/>
<comment type="caution">
    <text evidence="2">The sequence shown here is derived from an EMBL/GenBank/DDBJ whole genome shotgun (WGS) entry which is preliminary data.</text>
</comment>
<protein>
    <submittedName>
        <fullName evidence="2">Uncharacterized protein</fullName>
    </submittedName>
</protein>
<evidence type="ECO:0000313" key="2">
    <source>
        <dbReference type="EMBL" id="KKB13448.1"/>
    </source>
</evidence>
<organism evidence="2 3">
    <name type="scientific">Devosia geojensis</name>
    <dbReference type="NCBI Taxonomy" id="443610"/>
    <lineage>
        <taxon>Bacteria</taxon>
        <taxon>Pseudomonadati</taxon>
        <taxon>Pseudomonadota</taxon>
        <taxon>Alphaproteobacteria</taxon>
        <taxon>Hyphomicrobiales</taxon>
        <taxon>Devosiaceae</taxon>
        <taxon>Devosia</taxon>
    </lineage>
</organism>